<feature type="region of interest" description="Disordered" evidence="1">
    <location>
        <begin position="42"/>
        <end position="81"/>
    </location>
</feature>
<feature type="compositionally biased region" description="Basic and acidic residues" evidence="1">
    <location>
        <begin position="72"/>
        <end position="81"/>
    </location>
</feature>
<proteinExistence type="predicted"/>
<name>M8BFA8_AEGTA</name>
<protein>
    <submittedName>
        <fullName evidence="2">Uncharacterized protein</fullName>
    </submittedName>
</protein>
<dbReference type="EnsemblPlants" id="EMT23625">
    <property type="protein sequence ID" value="EMT23625"/>
    <property type="gene ID" value="F775_27184"/>
</dbReference>
<sequence>MAFMASSSNLTTATPLLLGPAPLQQCELQPYVLPGRKPMGMQRLRRVWSSSPEGDGDPRGKRRTAGWSSSDFVREQERDGF</sequence>
<dbReference type="AlphaFoldDB" id="M8BFA8"/>
<reference evidence="2" key="1">
    <citation type="submission" date="2015-06" db="UniProtKB">
        <authorList>
            <consortium name="EnsemblPlants"/>
        </authorList>
    </citation>
    <scope>IDENTIFICATION</scope>
</reference>
<accession>M8BFA8</accession>
<evidence type="ECO:0000256" key="1">
    <source>
        <dbReference type="SAM" id="MobiDB-lite"/>
    </source>
</evidence>
<organism evidence="2">
    <name type="scientific">Aegilops tauschii</name>
    <name type="common">Tausch's goatgrass</name>
    <name type="synonym">Aegilops squarrosa</name>
    <dbReference type="NCBI Taxonomy" id="37682"/>
    <lineage>
        <taxon>Eukaryota</taxon>
        <taxon>Viridiplantae</taxon>
        <taxon>Streptophyta</taxon>
        <taxon>Embryophyta</taxon>
        <taxon>Tracheophyta</taxon>
        <taxon>Spermatophyta</taxon>
        <taxon>Magnoliopsida</taxon>
        <taxon>Liliopsida</taxon>
        <taxon>Poales</taxon>
        <taxon>Poaceae</taxon>
        <taxon>BOP clade</taxon>
        <taxon>Pooideae</taxon>
        <taxon>Triticodae</taxon>
        <taxon>Triticeae</taxon>
        <taxon>Triticinae</taxon>
        <taxon>Aegilops</taxon>
    </lineage>
</organism>
<evidence type="ECO:0000313" key="2">
    <source>
        <dbReference type="EnsemblPlants" id="EMT23625"/>
    </source>
</evidence>